<reference evidence="1 2" key="1">
    <citation type="journal article" date="2016" name="Genome Biol. Evol.">
        <title>Gene Family Evolution Reflects Adaptation to Soil Environmental Stressors in the Genome of the Collembolan Orchesella cincta.</title>
        <authorList>
            <person name="Faddeeva-Vakhrusheva A."/>
            <person name="Derks M.F."/>
            <person name="Anvar S.Y."/>
            <person name="Agamennone V."/>
            <person name="Suring W."/>
            <person name="Smit S."/>
            <person name="van Straalen N.M."/>
            <person name="Roelofs D."/>
        </authorList>
    </citation>
    <scope>NUCLEOTIDE SEQUENCE [LARGE SCALE GENOMIC DNA]</scope>
    <source>
        <tissue evidence="1">Mixed pool</tissue>
    </source>
</reference>
<proteinExistence type="predicted"/>
<evidence type="ECO:0000313" key="1">
    <source>
        <dbReference type="EMBL" id="ODM89516.1"/>
    </source>
</evidence>
<organism evidence="1 2">
    <name type="scientific">Orchesella cincta</name>
    <name type="common">Springtail</name>
    <name type="synonym">Podura cincta</name>
    <dbReference type="NCBI Taxonomy" id="48709"/>
    <lineage>
        <taxon>Eukaryota</taxon>
        <taxon>Metazoa</taxon>
        <taxon>Ecdysozoa</taxon>
        <taxon>Arthropoda</taxon>
        <taxon>Hexapoda</taxon>
        <taxon>Collembola</taxon>
        <taxon>Entomobryomorpha</taxon>
        <taxon>Entomobryoidea</taxon>
        <taxon>Orchesellidae</taxon>
        <taxon>Orchesellinae</taxon>
        <taxon>Orchesella</taxon>
    </lineage>
</organism>
<accession>A0A1D2M954</accession>
<dbReference type="SUPFAM" id="SSF81383">
    <property type="entry name" value="F-box domain"/>
    <property type="match status" value="1"/>
</dbReference>
<dbReference type="EMBL" id="LJIJ01002575">
    <property type="protein sequence ID" value="ODM89516.1"/>
    <property type="molecule type" value="Genomic_DNA"/>
</dbReference>
<comment type="caution">
    <text evidence="1">The sequence shown here is derived from an EMBL/GenBank/DDBJ whole genome shotgun (WGS) entry which is preliminary data.</text>
</comment>
<evidence type="ECO:0000313" key="2">
    <source>
        <dbReference type="Proteomes" id="UP000094527"/>
    </source>
</evidence>
<sequence length="447" mass="52067">MTGRVPCVEIFPLEIWECIIRNLRNSTPVLRNCRRVCHDWRNIADKVLQPRGLPWNPEFSRSTGDDEETFREQMQGTRFYRSSSIDEFIQFAGTRSLQLGPNPFPLRSIVIFPMCHEAASLYLKVPLLIAQFGEQVWHCTYYVNECFPQSILALPVIFQMPNLKSLTLLAFSWKRRGIEEELKRLDISPNAPNNLSQVNILGEHSIIPLRTLILPYYGNQLKQLYFFCEDDEEEVKMINKKGYSYKIGTNLPILERLKIFQPNTDLIQSLRDCSKLKELSLRTKHNKDVKIKLENLMGILNTLAEPLSTLHLQIEPETLGVNQAFTQMEKEVIDPSVKFPHLTSLSISYSLFINSPFFEAIISKFDNLEKLLFVDCDVDTELSGRAQVRRNEEEMSQLEFSRMCRPVWLLVPKSVNRISLRRWCRDEEDKATTYYVTCERDIVKNDT</sequence>
<protein>
    <submittedName>
        <fullName evidence="1">Tripartite motif-containing protein 15</fullName>
    </submittedName>
</protein>
<dbReference type="AlphaFoldDB" id="A0A1D2M954"/>
<dbReference type="InterPro" id="IPR032675">
    <property type="entry name" value="LRR_dom_sf"/>
</dbReference>
<dbReference type="Gene3D" id="3.80.10.10">
    <property type="entry name" value="Ribonuclease Inhibitor"/>
    <property type="match status" value="1"/>
</dbReference>
<dbReference type="Proteomes" id="UP000094527">
    <property type="component" value="Unassembled WGS sequence"/>
</dbReference>
<feature type="non-terminal residue" evidence="1">
    <location>
        <position position="447"/>
    </location>
</feature>
<gene>
    <name evidence="1" type="ORF">Ocin01_17168</name>
</gene>
<keyword evidence="2" id="KW-1185">Reference proteome</keyword>
<dbReference type="InterPro" id="IPR036047">
    <property type="entry name" value="F-box-like_dom_sf"/>
</dbReference>
<name>A0A1D2M954_ORCCI</name>